<dbReference type="InterPro" id="IPR019128">
    <property type="entry name" value="Dcc1"/>
</dbReference>
<dbReference type="GO" id="GO:0034088">
    <property type="term" value="P:maintenance of mitotic sister chromatid cohesion"/>
    <property type="evidence" value="ECO:0007669"/>
    <property type="project" value="TreeGrafter"/>
</dbReference>
<dbReference type="AlphaFoldDB" id="A0AAV4J5M6"/>
<evidence type="ECO:0000256" key="2">
    <source>
        <dbReference type="ARBA" id="ARBA00017682"/>
    </source>
</evidence>
<dbReference type="PANTHER" id="PTHR13395">
    <property type="entry name" value="SISTER CHROMATID COHESION PROTEIN DCC1-RELATED"/>
    <property type="match status" value="1"/>
</dbReference>
<gene>
    <name evidence="4" type="ORF">ElyMa_001490200</name>
</gene>
<sequence length="389" mass="43806">MEMEVDTLTSKAQSQRSISDINHILEFAKLEPADFRSQVQCLYFSEQLENDAIKLMELEGPLQGALQAGERVEIRGDPSDGAVVVTETQTFDVKEAETSNSMLMISSLSFGPDIPSEGDQGIVKREVSSIVHNYYELRPIKPRLTKLRVLLSENPFRGSECEGDELDTGRKYTFPELQQRVQASDAEIRTGLAMMNTCELNGYWRLLDFEFTATVLYHILQLCEERDWLQNGVNMAECLQVLGDLFPLEVIKHVVRSHSKNDPDNEMSDADNIYNLCEDKVCKHFAELCLKNSGKFNLNDFLRAWQESVPDGMKTSLSQIEGMALIDSDARPPVIWYYSVDLLPEDVGERGIDDSAKTAPISPDSVQNGLGVAFFPTIQIERNMLTLSM</sequence>
<dbReference type="EMBL" id="BMAT01002950">
    <property type="protein sequence ID" value="GFS17165.1"/>
    <property type="molecule type" value="Genomic_DNA"/>
</dbReference>
<protein>
    <recommendedName>
        <fullName evidence="2">Sister chromatid cohesion protein DCC1</fullName>
    </recommendedName>
</protein>
<reference evidence="4 5" key="1">
    <citation type="journal article" date="2021" name="Elife">
        <title>Chloroplast acquisition without the gene transfer in kleptoplastic sea slugs, Plakobranchus ocellatus.</title>
        <authorList>
            <person name="Maeda T."/>
            <person name="Takahashi S."/>
            <person name="Yoshida T."/>
            <person name="Shimamura S."/>
            <person name="Takaki Y."/>
            <person name="Nagai Y."/>
            <person name="Toyoda A."/>
            <person name="Suzuki Y."/>
            <person name="Arimoto A."/>
            <person name="Ishii H."/>
            <person name="Satoh N."/>
            <person name="Nishiyama T."/>
            <person name="Hasebe M."/>
            <person name="Maruyama T."/>
            <person name="Minagawa J."/>
            <person name="Obokata J."/>
            <person name="Shigenobu S."/>
        </authorList>
    </citation>
    <scope>NUCLEOTIDE SEQUENCE [LARGE SCALE GENOMIC DNA]</scope>
</reference>
<organism evidence="4 5">
    <name type="scientific">Elysia marginata</name>
    <dbReference type="NCBI Taxonomy" id="1093978"/>
    <lineage>
        <taxon>Eukaryota</taxon>
        <taxon>Metazoa</taxon>
        <taxon>Spiralia</taxon>
        <taxon>Lophotrochozoa</taxon>
        <taxon>Mollusca</taxon>
        <taxon>Gastropoda</taxon>
        <taxon>Heterobranchia</taxon>
        <taxon>Euthyneura</taxon>
        <taxon>Panpulmonata</taxon>
        <taxon>Sacoglossa</taxon>
        <taxon>Placobranchoidea</taxon>
        <taxon>Plakobranchidae</taxon>
        <taxon>Elysia</taxon>
    </lineage>
</organism>
<dbReference type="Pfam" id="PF09724">
    <property type="entry name" value="Dcc1"/>
    <property type="match status" value="1"/>
</dbReference>
<proteinExistence type="inferred from homology"/>
<evidence type="ECO:0000256" key="3">
    <source>
        <dbReference type="ARBA" id="ARBA00022705"/>
    </source>
</evidence>
<comment type="similarity">
    <text evidence="1">Belongs to the DCC1 family.</text>
</comment>
<dbReference type="GO" id="GO:0000785">
    <property type="term" value="C:chromatin"/>
    <property type="evidence" value="ECO:0007669"/>
    <property type="project" value="TreeGrafter"/>
</dbReference>
<evidence type="ECO:0000256" key="1">
    <source>
        <dbReference type="ARBA" id="ARBA00007017"/>
    </source>
</evidence>
<evidence type="ECO:0000313" key="5">
    <source>
        <dbReference type="Proteomes" id="UP000762676"/>
    </source>
</evidence>
<accession>A0AAV4J5M6</accession>
<keyword evidence="3" id="KW-0235">DNA replication</keyword>
<dbReference type="GO" id="GO:0031390">
    <property type="term" value="C:Ctf18 RFC-like complex"/>
    <property type="evidence" value="ECO:0007669"/>
    <property type="project" value="InterPro"/>
</dbReference>
<comment type="caution">
    <text evidence="4">The sequence shown here is derived from an EMBL/GenBank/DDBJ whole genome shotgun (WGS) entry which is preliminary data.</text>
</comment>
<evidence type="ECO:0000313" key="4">
    <source>
        <dbReference type="EMBL" id="GFS17165.1"/>
    </source>
</evidence>
<keyword evidence="5" id="KW-1185">Reference proteome</keyword>
<dbReference type="PANTHER" id="PTHR13395:SF6">
    <property type="entry name" value="SISTER CHROMATID COHESION PROTEIN DCC1"/>
    <property type="match status" value="1"/>
</dbReference>
<dbReference type="GO" id="GO:0000775">
    <property type="term" value="C:chromosome, centromeric region"/>
    <property type="evidence" value="ECO:0007669"/>
    <property type="project" value="TreeGrafter"/>
</dbReference>
<dbReference type="Proteomes" id="UP000762676">
    <property type="component" value="Unassembled WGS sequence"/>
</dbReference>
<name>A0AAV4J5M6_9GAST</name>
<dbReference type="GO" id="GO:0006260">
    <property type="term" value="P:DNA replication"/>
    <property type="evidence" value="ECO:0007669"/>
    <property type="project" value="UniProtKB-KW"/>
</dbReference>